<reference evidence="3" key="1">
    <citation type="submission" date="2015-08" db="UniProtKB">
        <authorList>
            <consortium name="WormBaseParasite"/>
        </authorList>
    </citation>
    <scope>IDENTIFICATION</scope>
</reference>
<dbReference type="Proteomes" id="UP000035681">
    <property type="component" value="Unplaced"/>
</dbReference>
<protein>
    <submittedName>
        <fullName evidence="3">PAP-associated domain-containing protein</fullName>
    </submittedName>
    <submittedName>
        <fullName evidence="4">Polymerase nucleotidyl transferase domain-containing protein</fullName>
    </submittedName>
</protein>
<dbReference type="WBParaSite" id="TCONS_00004133.p1">
    <property type="protein sequence ID" value="TCONS_00004133.p1"/>
    <property type="gene ID" value="XLOC_001164"/>
</dbReference>
<evidence type="ECO:0000313" key="4">
    <source>
        <dbReference type="WBParaSite" id="TCONS_00004133.p1"/>
    </source>
</evidence>
<dbReference type="GO" id="GO:0031123">
    <property type="term" value="P:RNA 3'-end processing"/>
    <property type="evidence" value="ECO:0007669"/>
    <property type="project" value="TreeGrafter"/>
</dbReference>
<organism evidence="3">
    <name type="scientific">Strongyloides stercoralis</name>
    <name type="common">Threadworm</name>
    <dbReference type="NCBI Taxonomy" id="6248"/>
    <lineage>
        <taxon>Eukaryota</taxon>
        <taxon>Metazoa</taxon>
        <taxon>Ecdysozoa</taxon>
        <taxon>Nematoda</taxon>
        <taxon>Chromadorea</taxon>
        <taxon>Rhabditida</taxon>
        <taxon>Tylenchina</taxon>
        <taxon>Panagrolaimomorpha</taxon>
        <taxon>Strongyloidoidea</taxon>
        <taxon>Strongyloididae</taxon>
        <taxon>Strongyloides</taxon>
    </lineage>
</organism>
<dbReference type="Pfam" id="PF22600">
    <property type="entry name" value="MTPAP-like_central"/>
    <property type="match status" value="1"/>
</dbReference>
<dbReference type="InterPro" id="IPR054708">
    <property type="entry name" value="MTPAP-like_central"/>
</dbReference>
<accession>A0A0K0E7Y9</accession>
<dbReference type="AlphaFoldDB" id="A0A0K0E7Y9"/>
<name>A0A0K0E7Y9_STRER</name>
<proteinExistence type="predicted"/>
<dbReference type="WBParaSite" id="SSTP_0000561800.1">
    <property type="protein sequence ID" value="SSTP_0000561800.1"/>
    <property type="gene ID" value="SSTP_0000561800"/>
</dbReference>
<dbReference type="STRING" id="6248.A0A0K0E7Y9"/>
<dbReference type="CDD" id="cd05402">
    <property type="entry name" value="NT_PAP_TUTase"/>
    <property type="match status" value="1"/>
</dbReference>
<dbReference type="InterPro" id="IPR043519">
    <property type="entry name" value="NT_sf"/>
</dbReference>
<dbReference type="PANTHER" id="PTHR12271:SF12">
    <property type="entry name" value="POLYMERASE NUCLEOTIDYL TRANSFERASE DOMAIN-CONTAINING PROTEIN"/>
    <property type="match status" value="1"/>
</dbReference>
<dbReference type="SUPFAM" id="SSF81301">
    <property type="entry name" value="Nucleotidyltransferase"/>
    <property type="match status" value="1"/>
</dbReference>
<sequence>MFYFIHGKKLFPFFVDNIRLCSSKVSTNPNSGSTKNFNKYAYTRVLKSYTDKLSILEDNLELKEKERIKLYESFVRRTAPQVNNLKEIICNKNSDLLKVGSLATGLATAYNSDVDLVFMPLNDYSESFVNDFKSSSKFRLAFMNTMLEILKKNNNFDNLKLAKSSVLINARVPLLALKFKNGMKIDIQFCNYHSLRNTDLIRYYAASDVRYRKLYNFVKTLANSLKIINGKQGMLTSYQIALLVGHFLQRKSQDQQPVLPIIPKIYQSFLSPNICIKNVIENLNNPIDVSNIEAYINPKPLASHLAIQFVDYFADFDFNSNAIYMDQVLPVRQIQSKKVTKLQIFDTYSDKSISSGANVVNSFSQAMKYVQRKMRQGYFIESFPYFHESRHFDYYFNGIIY</sequence>
<dbReference type="Gene3D" id="1.10.1410.10">
    <property type="match status" value="1"/>
</dbReference>
<dbReference type="PANTHER" id="PTHR12271">
    <property type="entry name" value="POLY A POLYMERASE CID PAP -RELATED"/>
    <property type="match status" value="1"/>
</dbReference>
<dbReference type="Gene3D" id="3.30.460.10">
    <property type="entry name" value="Beta Polymerase, domain 2"/>
    <property type="match status" value="1"/>
</dbReference>
<keyword evidence="2" id="KW-1185">Reference proteome</keyword>
<evidence type="ECO:0000313" key="3">
    <source>
        <dbReference type="WBParaSite" id="SSTP_0000561800.1"/>
    </source>
</evidence>
<evidence type="ECO:0000259" key="1">
    <source>
        <dbReference type="Pfam" id="PF22600"/>
    </source>
</evidence>
<feature type="domain" description="Poly(A) RNA polymerase mitochondrial-like central palm" evidence="1">
    <location>
        <begin position="59"/>
        <end position="205"/>
    </location>
</feature>
<dbReference type="SUPFAM" id="SSF81631">
    <property type="entry name" value="PAP/OAS1 substrate-binding domain"/>
    <property type="match status" value="1"/>
</dbReference>
<dbReference type="GO" id="GO:0050265">
    <property type="term" value="F:RNA uridylyltransferase activity"/>
    <property type="evidence" value="ECO:0007669"/>
    <property type="project" value="TreeGrafter"/>
</dbReference>
<evidence type="ECO:0000313" key="2">
    <source>
        <dbReference type="Proteomes" id="UP000035681"/>
    </source>
</evidence>